<evidence type="ECO:0000313" key="3">
    <source>
        <dbReference type="EMBL" id="SHH26056.1"/>
    </source>
</evidence>
<evidence type="ECO:0000256" key="1">
    <source>
        <dbReference type="SAM" id="Phobius"/>
    </source>
</evidence>
<evidence type="ECO:0000313" key="4">
    <source>
        <dbReference type="Proteomes" id="UP000184212"/>
    </source>
</evidence>
<dbReference type="InterPro" id="IPR029787">
    <property type="entry name" value="Nucleotide_cyclase"/>
</dbReference>
<dbReference type="GO" id="GO:0035556">
    <property type="term" value="P:intracellular signal transduction"/>
    <property type="evidence" value="ECO:0007669"/>
    <property type="project" value="InterPro"/>
</dbReference>
<feature type="domain" description="Guanylate cyclase" evidence="2">
    <location>
        <begin position="173"/>
        <end position="302"/>
    </location>
</feature>
<gene>
    <name evidence="3" type="ORF">SAMN04488109_3415</name>
</gene>
<proteinExistence type="predicted"/>
<dbReference type="SUPFAM" id="SSF55073">
    <property type="entry name" value="Nucleotide cyclase"/>
    <property type="match status" value="1"/>
</dbReference>
<dbReference type="Proteomes" id="UP000184212">
    <property type="component" value="Unassembled WGS sequence"/>
</dbReference>
<keyword evidence="1" id="KW-0812">Transmembrane</keyword>
<name>A0A1M5RIS1_9BACT</name>
<dbReference type="OrthoDB" id="9768499at2"/>
<keyword evidence="1" id="KW-0472">Membrane</keyword>
<dbReference type="GO" id="GO:0004016">
    <property type="term" value="F:adenylate cyclase activity"/>
    <property type="evidence" value="ECO:0007669"/>
    <property type="project" value="UniProtKB-ARBA"/>
</dbReference>
<feature type="transmembrane region" description="Helical" evidence="1">
    <location>
        <begin position="12"/>
        <end position="36"/>
    </location>
</feature>
<dbReference type="PROSITE" id="PS50125">
    <property type="entry name" value="GUANYLATE_CYCLASE_2"/>
    <property type="match status" value="1"/>
</dbReference>
<dbReference type="STRING" id="947013.SAMN04488109_3415"/>
<protein>
    <submittedName>
        <fullName evidence="3">Adenylate cyclase</fullName>
    </submittedName>
</protein>
<dbReference type="Pfam" id="PF00211">
    <property type="entry name" value="Guanylate_cyc"/>
    <property type="match status" value="1"/>
</dbReference>
<dbReference type="Gene3D" id="3.30.70.1230">
    <property type="entry name" value="Nucleotide cyclase"/>
    <property type="match status" value="1"/>
</dbReference>
<dbReference type="GO" id="GO:0009190">
    <property type="term" value="P:cyclic nucleotide biosynthetic process"/>
    <property type="evidence" value="ECO:0007669"/>
    <property type="project" value="InterPro"/>
</dbReference>
<evidence type="ECO:0000259" key="2">
    <source>
        <dbReference type="PROSITE" id="PS50125"/>
    </source>
</evidence>
<feature type="transmembrane region" description="Helical" evidence="1">
    <location>
        <begin position="56"/>
        <end position="74"/>
    </location>
</feature>
<dbReference type="AlphaFoldDB" id="A0A1M5RIS1"/>
<accession>A0A1M5RIS1</accession>
<dbReference type="RefSeq" id="WP_073136253.1">
    <property type="nucleotide sequence ID" value="NZ_FQWQ01000002.1"/>
</dbReference>
<sequence>MSRSKRIRFSQLLTILTAWLLIGVVISIYDHLVLLTHSSQGLSADYTFFASLKQNLISALIGGVLGGSFLVFYINVRFQNRPYAHTILAVILSFGLIILIIILVKGVMFSHHNPTQSLVYFLRDTTRVKNILVWFIVVSLTQFLLQVSSKVGQKGLGHILRGKYHTPQEENRIFMFLDLNASTTLAEKLGDELYHQLLRDFFADITDPILNAKGEIYQYVGDEVVVAWDHVAGVVNNRCVRCYFDILQNIQSNKAKYIRRYGVVPEFRAGMHSGKVVAGEVGILKREITYSGDVLNTASRILSKAKEIGAGIVSSSALLGELNFDKHYTVRSIGPMKLKGKEQEVCLTEILLS</sequence>
<reference evidence="3 4" key="1">
    <citation type="submission" date="2016-11" db="EMBL/GenBank/DDBJ databases">
        <authorList>
            <person name="Jaros S."/>
            <person name="Januszkiewicz K."/>
            <person name="Wedrychowicz H."/>
        </authorList>
    </citation>
    <scope>NUCLEOTIDE SEQUENCE [LARGE SCALE GENOMIC DNA]</scope>
    <source>
        <strain evidence="3 4">DSM 24574</strain>
    </source>
</reference>
<dbReference type="InterPro" id="IPR050697">
    <property type="entry name" value="Adenylyl/Guanylyl_Cyclase_3/4"/>
</dbReference>
<keyword evidence="4" id="KW-1185">Reference proteome</keyword>
<dbReference type="InterPro" id="IPR001054">
    <property type="entry name" value="A/G_cyclase"/>
</dbReference>
<feature type="transmembrane region" description="Helical" evidence="1">
    <location>
        <begin position="128"/>
        <end position="145"/>
    </location>
</feature>
<dbReference type="CDD" id="cd07302">
    <property type="entry name" value="CHD"/>
    <property type="match status" value="1"/>
</dbReference>
<dbReference type="PANTHER" id="PTHR43081">
    <property type="entry name" value="ADENYLATE CYCLASE, TERMINAL-DIFFERENTIATION SPECIFIC-RELATED"/>
    <property type="match status" value="1"/>
</dbReference>
<keyword evidence="1" id="KW-1133">Transmembrane helix</keyword>
<dbReference type="PANTHER" id="PTHR43081:SF1">
    <property type="entry name" value="ADENYLATE CYCLASE, TERMINAL-DIFFERENTIATION SPECIFIC"/>
    <property type="match status" value="1"/>
</dbReference>
<dbReference type="EMBL" id="FQWQ01000002">
    <property type="protein sequence ID" value="SHH26056.1"/>
    <property type="molecule type" value="Genomic_DNA"/>
</dbReference>
<organism evidence="3 4">
    <name type="scientific">Chryseolinea serpens</name>
    <dbReference type="NCBI Taxonomy" id="947013"/>
    <lineage>
        <taxon>Bacteria</taxon>
        <taxon>Pseudomonadati</taxon>
        <taxon>Bacteroidota</taxon>
        <taxon>Cytophagia</taxon>
        <taxon>Cytophagales</taxon>
        <taxon>Fulvivirgaceae</taxon>
        <taxon>Chryseolinea</taxon>
    </lineage>
</organism>
<feature type="transmembrane region" description="Helical" evidence="1">
    <location>
        <begin position="86"/>
        <end position="108"/>
    </location>
</feature>